<comment type="catalytic activity">
    <reaction evidence="7">
        <text>L-cysteinyl-[protein] + hexadecanoyl-CoA = S-hexadecanoyl-L-cysteinyl-[protein] + CoA</text>
        <dbReference type="Rhea" id="RHEA:36683"/>
        <dbReference type="Rhea" id="RHEA-COMP:10131"/>
        <dbReference type="Rhea" id="RHEA-COMP:11032"/>
        <dbReference type="ChEBI" id="CHEBI:29950"/>
        <dbReference type="ChEBI" id="CHEBI:57287"/>
        <dbReference type="ChEBI" id="CHEBI:57379"/>
        <dbReference type="ChEBI" id="CHEBI:74151"/>
        <dbReference type="EC" id="2.3.1.225"/>
    </reaction>
</comment>
<dbReference type="GO" id="GO:0005634">
    <property type="term" value="C:nucleus"/>
    <property type="evidence" value="ECO:0007669"/>
    <property type="project" value="TreeGrafter"/>
</dbReference>
<dbReference type="Pfam" id="PF01529">
    <property type="entry name" value="DHHC"/>
    <property type="match status" value="1"/>
</dbReference>
<reference evidence="11 12" key="2">
    <citation type="submission" date="2013-02" db="EMBL/GenBank/DDBJ databases">
        <title>The Genome Sequence of Plasmodium falciparum MaliPS096_E11.</title>
        <authorList>
            <consortium name="The Broad Institute Genome Sequencing Platform"/>
            <consortium name="The Broad Institute Genome Sequencing Center for Infectious Disease"/>
            <person name="Neafsey D."/>
            <person name="Cheeseman I."/>
            <person name="Volkman S."/>
            <person name="Adams J."/>
            <person name="Walker B."/>
            <person name="Young S.K."/>
            <person name="Zeng Q."/>
            <person name="Gargeya S."/>
            <person name="Fitzgerald M."/>
            <person name="Haas B."/>
            <person name="Abouelleil A."/>
            <person name="Alvarado L."/>
            <person name="Arachchi H.M."/>
            <person name="Berlin A.M."/>
            <person name="Chapman S.B."/>
            <person name="Dewar J."/>
            <person name="Goldberg J."/>
            <person name="Griggs A."/>
            <person name="Gujja S."/>
            <person name="Hansen M."/>
            <person name="Howarth C."/>
            <person name="Imamovic A."/>
            <person name="Larimer J."/>
            <person name="McCowan C."/>
            <person name="Murphy C."/>
            <person name="Neiman D."/>
            <person name="Pearson M."/>
            <person name="Priest M."/>
            <person name="Roberts A."/>
            <person name="Saif S."/>
            <person name="Shea T."/>
            <person name="Sisk P."/>
            <person name="Sykes S."/>
            <person name="Wortman J."/>
            <person name="Nusbaum C."/>
            <person name="Birren B."/>
        </authorList>
    </citation>
    <scope>NUCLEOTIDE SEQUENCE [LARGE SCALE GENOMIC DNA]</scope>
    <source>
        <strain evidence="11 12">MaliPS096_E11</strain>
    </source>
</reference>
<comment type="domain">
    <text evidence="7">The DHHC domain is required for palmitoyltransferase activity.</text>
</comment>
<dbReference type="Gene3D" id="2.60.120.590">
    <property type="entry name" value="Alpha-ketoglutarate-dependent dioxygenase AlkB-like"/>
    <property type="match status" value="1"/>
</dbReference>
<evidence type="ECO:0000256" key="1">
    <source>
        <dbReference type="ARBA" id="ARBA00004141"/>
    </source>
</evidence>
<dbReference type="AlphaFoldDB" id="A0A024WP63"/>
<evidence type="ECO:0000256" key="7">
    <source>
        <dbReference type="RuleBase" id="RU079119"/>
    </source>
</evidence>
<organism evidence="11 12">
    <name type="scientific">Plasmodium falciparum MaliPS096_E11</name>
    <dbReference type="NCBI Taxonomy" id="1036727"/>
    <lineage>
        <taxon>Eukaryota</taxon>
        <taxon>Sar</taxon>
        <taxon>Alveolata</taxon>
        <taxon>Apicomplexa</taxon>
        <taxon>Aconoidasida</taxon>
        <taxon>Haemosporida</taxon>
        <taxon>Plasmodiidae</taxon>
        <taxon>Plasmodium</taxon>
        <taxon>Plasmodium (Laverania)</taxon>
    </lineage>
</organism>
<feature type="domain" description="Palmitoyltransferase DHHC" evidence="9">
    <location>
        <begin position="107"/>
        <end position="204"/>
    </location>
</feature>
<evidence type="ECO:0000256" key="8">
    <source>
        <dbReference type="SAM" id="MobiDB-lite"/>
    </source>
</evidence>
<evidence type="ECO:0000256" key="6">
    <source>
        <dbReference type="ARBA" id="ARBA00023136"/>
    </source>
</evidence>
<dbReference type="InterPro" id="IPR051422">
    <property type="entry name" value="AlkB_tRNA_MeTrf/Diox"/>
</dbReference>
<evidence type="ECO:0000256" key="4">
    <source>
        <dbReference type="ARBA" id="ARBA00022692"/>
    </source>
</evidence>
<sequence length="769" mass="91692">MKEANAYEKDIRRLLPVMLIGLVTVVMYTIFVTFYCMVLLQINVEKQYVNIDLLNEGYTKLLTFHILLLLLIWSFYKTYKVNPGNIPDNYEWKVDPNIGRIKEREKTGELRYCIHEKKYKPDRSHYCRAIEKNVLKMDHYCPWVANCVGFYNYKFFLLSLFYANICCLYVNINCYTSFPNFYSNPNILFNEVFYLFLEIVLASVILIYYKRTYKVTNILKVNGIGLRKWDCEKIKNFISKFDVTCMIYLIDNEDMIYIEFYRKKDCTFVYKFFNDTLPTGSTLSTSDVSAEYANIKYEINNNSCTVYSCDYSCLLKHKDYITIINNVLDKNLSDEILENYKNEKWLMYTKNDEINVGYYFCRNIPNKIYKSYCISKLDSFFSLEFLERITKIFNNRQPNQITILNCHLKKAIEYVIESSYIFDEEIAFLVLGNELPMSFLDIRNKEKLNLVIESNTLLRIKGKLRHEIIFGIPKKKKIQMQDKLMDRKNSYLVIFRFIREDNIKNFVTQKIKNKIPQNERQEKDCVPINVNEYTSEKLEKMYVLDVYNQIALHFGHTRYKSWKNVENIINEEKEGNIILDVGCGNGKNLSESSKYFYIGLDFSLYLLMLARKKMNTDLLLANCINIPLRSNLADLCISIAVIHHLGTHEKRLINCNFIISIYVFIYLFVLFFVLLVFVPWYFQQQYKTEGYDDDAEGEGEEEPEKENEKEKEESHKFKPVKKDLVKLERYYHVFKKEELYELCNSIEEVKVEKFYFDCNNWGIILRKIF</sequence>
<feature type="transmembrane region" description="Helical" evidence="7">
    <location>
        <begin position="14"/>
        <end position="42"/>
    </location>
</feature>
<dbReference type="Gene3D" id="3.40.50.150">
    <property type="entry name" value="Vaccinia Virus protein VP39"/>
    <property type="match status" value="1"/>
</dbReference>
<evidence type="ECO:0000256" key="5">
    <source>
        <dbReference type="ARBA" id="ARBA00022989"/>
    </source>
</evidence>
<dbReference type="SUPFAM" id="SSF53335">
    <property type="entry name" value="S-adenosyl-L-methionine-dependent methyltransferases"/>
    <property type="match status" value="1"/>
</dbReference>
<dbReference type="GO" id="GO:0030488">
    <property type="term" value="P:tRNA methylation"/>
    <property type="evidence" value="ECO:0007669"/>
    <property type="project" value="TreeGrafter"/>
</dbReference>
<gene>
    <name evidence="11" type="ORF">PFMALIP_02971</name>
</gene>
<dbReference type="InterPro" id="IPR001594">
    <property type="entry name" value="Palmitoyltrfase_DHHC"/>
</dbReference>
<dbReference type="Proteomes" id="UP000030699">
    <property type="component" value="Unassembled WGS sequence"/>
</dbReference>
<dbReference type="GO" id="GO:0106335">
    <property type="term" value="F:tRNA (5-carboxymethyluridine(34)-5-O)-methyltransferase activity"/>
    <property type="evidence" value="ECO:0007669"/>
    <property type="project" value="TreeGrafter"/>
</dbReference>
<accession>A0A024WP63</accession>
<name>A0A024WP63_PLAFA</name>
<feature type="domain" description="Methyltransferase type 11" evidence="10">
    <location>
        <begin position="579"/>
        <end position="652"/>
    </location>
</feature>
<evidence type="ECO:0000256" key="3">
    <source>
        <dbReference type="ARBA" id="ARBA00022679"/>
    </source>
</evidence>
<protein>
    <recommendedName>
        <fullName evidence="7">Palmitoyltransferase</fullName>
        <ecNumber evidence="7">2.3.1.225</ecNumber>
    </recommendedName>
</protein>
<keyword evidence="3 7" id="KW-0808">Transferase</keyword>
<dbReference type="InterPro" id="IPR013216">
    <property type="entry name" value="Methyltransf_11"/>
</dbReference>
<feature type="region of interest" description="Disordered" evidence="8">
    <location>
        <begin position="692"/>
        <end position="715"/>
    </location>
</feature>
<dbReference type="GO" id="GO:0016020">
    <property type="term" value="C:membrane"/>
    <property type="evidence" value="ECO:0007669"/>
    <property type="project" value="UniProtKB-SubCell"/>
</dbReference>
<feature type="compositionally biased region" description="Basic and acidic residues" evidence="8">
    <location>
        <begin position="706"/>
        <end position="715"/>
    </location>
</feature>
<keyword evidence="7" id="KW-0012">Acyltransferase</keyword>
<feature type="compositionally biased region" description="Acidic residues" evidence="8">
    <location>
        <begin position="692"/>
        <end position="705"/>
    </location>
</feature>
<feature type="transmembrane region" description="Helical" evidence="7">
    <location>
        <begin position="155"/>
        <end position="172"/>
    </location>
</feature>
<keyword evidence="2" id="KW-0489">Methyltransferase</keyword>
<keyword evidence="4 7" id="KW-0812">Transmembrane</keyword>
<evidence type="ECO:0000313" key="12">
    <source>
        <dbReference type="Proteomes" id="UP000030699"/>
    </source>
</evidence>
<evidence type="ECO:0000313" key="11">
    <source>
        <dbReference type="EMBL" id="ETW49014.1"/>
    </source>
</evidence>
<proteinExistence type="inferred from homology"/>
<dbReference type="PROSITE" id="PS50216">
    <property type="entry name" value="DHHC"/>
    <property type="match status" value="1"/>
</dbReference>
<dbReference type="InterPro" id="IPR037151">
    <property type="entry name" value="AlkB-like_sf"/>
</dbReference>
<feature type="transmembrane region" description="Helical" evidence="7">
    <location>
        <begin position="192"/>
        <end position="209"/>
    </location>
</feature>
<dbReference type="GO" id="GO:0002098">
    <property type="term" value="P:tRNA wobble uridine modification"/>
    <property type="evidence" value="ECO:0007669"/>
    <property type="project" value="TreeGrafter"/>
</dbReference>
<feature type="transmembrane region" description="Helical" evidence="7">
    <location>
        <begin position="657"/>
        <end position="682"/>
    </location>
</feature>
<comment type="similarity">
    <text evidence="7">Belongs to the DHHC palmitoyltransferase family.</text>
</comment>
<dbReference type="GO" id="GO:0019706">
    <property type="term" value="F:protein-cysteine S-palmitoyltransferase activity"/>
    <property type="evidence" value="ECO:0007669"/>
    <property type="project" value="UniProtKB-EC"/>
</dbReference>
<keyword evidence="5 7" id="KW-1133">Transmembrane helix</keyword>
<dbReference type="PANTHER" id="PTHR13069:SF21">
    <property type="entry name" value="ALKYLATED DNA REPAIR PROTEIN ALKB HOMOLOG 8"/>
    <property type="match status" value="1"/>
</dbReference>
<keyword evidence="6 7" id="KW-0472">Membrane</keyword>
<reference evidence="11 12" key="1">
    <citation type="submission" date="2013-02" db="EMBL/GenBank/DDBJ databases">
        <title>The Genome Annotation of Plasmodium falciparum MaliPS096_E11.</title>
        <authorList>
            <consortium name="The Broad Institute Genome Sequencing Platform"/>
            <consortium name="The Broad Institute Genome Sequencing Center for Infectious Disease"/>
            <person name="Neafsey D."/>
            <person name="Hoffman S."/>
            <person name="Volkman S."/>
            <person name="Rosenthal P."/>
            <person name="Walker B."/>
            <person name="Young S.K."/>
            <person name="Zeng Q."/>
            <person name="Gargeya S."/>
            <person name="Fitzgerald M."/>
            <person name="Haas B."/>
            <person name="Abouelleil A."/>
            <person name="Allen A.W."/>
            <person name="Alvarado L."/>
            <person name="Arachchi H.M."/>
            <person name="Berlin A.M."/>
            <person name="Chapman S.B."/>
            <person name="Gainer-Dewar J."/>
            <person name="Goldberg J."/>
            <person name="Griggs A."/>
            <person name="Gujja S."/>
            <person name="Hansen M."/>
            <person name="Howarth C."/>
            <person name="Imamovic A."/>
            <person name="Ireland A."/>
            <person name="Larimer J."/>
            <person name="McCowan C."/>
            <person name="Murphy C."/>
            <person name="Pearson M."/>
            <person name="Poon T.W."/>
            <person name="Priest M."/>
            <person name="Roberts A."/>
            <person name="Saif S."/>
            <person name="Shea T."/>
            <person name="Sisk P."/>
            <person name="Sykes S."/>
            <person name="Wortman J."/>
            <person name="Nusbaum C."/>
            <person name="Birren B."/>
        </authorList>
    </citation>
    <scope>NUCLEOTIDE SEQUENCE [LARGE SCALE GENOMIC DNA]</scope>
    <source>
        <strain evidence="11 12">MaliPS096_E11</strain>
    </source>
</reference>
<dbReference type="OrthoDB" id="271595at2759"/>
<dbReference type="GO" id="GO:0005737">
    <property type="term" value="C:cytoplasm"/>
    <property type="evidence" value="ECO:0007669"/>
    <property type="project" value="TreeGrafter"/>
</dbReference>
<dbReference type="InterPro" id="IPR029063">
    <property type="entry name" value="SAM-dependent_MTases_sf"/>
</dbReference>
<dbReference type="GO" id="GO:0008757">
    <property type="term" value="F:S-adenosylmethionine-dependent methyltransferase activity"/>
    <property type="evidence" value="ECO:0007669"/>
    <property type="project" value="InterPro"/>
</dbReference>
<evidence type="ECO:0000259" key="9">
    <source>
        <dbReference type="Pfam" id="PF01529"/>
    </source>
</evidence>
<dbReference type="EMBL" id="KI925551">
    <property type="protein sequence ID" value="ETW49014.1"/>
    <property type="molecule type" value="Genomic_DNA"/>
</dbReference>
<dbReference type="CDD" id="cd02440">
    <property type="entry name" value="AdoMet_MTases"/>
    <property type="match status" value="1"/>
</dbReference>
<dbReference type="PANTHER" id="PTHR13069">
    <property type="entry name" value="ALKYLATED DNA REPAIR PROTEIN ALKB HOMOLOG 8"/>
    <property type="match status" value="1"/>
</dbReference>
<feature type="transmembrane region" description="Helical" evidence="7">
    <location>
        <begin position="57"/>
        <end position="76"/>
    </location>
</feature>
<dbReference type="EC" id="2.3.1.225" evidence="7"/>
<evidence type="ECO:0000259" key="10">
    <source>
        <dbReference type="Pfam" id="PF08241"/>
    </source>
</evidence>
<dbReference type="GO" id="GO:0000049">
    <property type="term" value="F:tRNA binding"/>
    <property type="evidence" value="ECO:0007669"/>
    <property type="project" value="TreeGrafter"/>
</dbReference>
<comment type="subcellular location">
    <subcellularLocation>
        <location evidence="1">Membrane</location>
        <topology evidence="1">Multi-pass membrane protein</topology>
    </subcellularLocation>
</comment>
<evidence type="ECO:0000256" key="2">
    <source>
        <dbReference type="ARBA" id="ARBA00022603"/>
    </source>
</evidence>
<dbReference type="Pfam" id="PF08241">
    <property type="entry name" value="Methyltransf_11"/>
    <property type="match status" value="1"/>
</dbReference>
<dbReference type="FunFam" id="2.60.120.590:FF:000029">
    <property type="entry name" value="Methyltransferase, putative"/>
    <property type="match status" value="1"/>
</dbReference>